<sequence length="76" mass="8949">MTTKQRFGNNKYRLEIRERDHGPAHCHLVGGSVDVIIELATLQSNGRWPKGLRAEVLAWVEANLDELWTEWKKWHR</sequence>
<organism evidence="1 2">
    <name type="scientific">Pusillimonas noertemannii</name>
    <dbReference type="NCBI Taxonomy" id="305977"/>
    <lineage>
        <taxon>Bacteria</taxon>
        <taxon>Pseudomonadati</taxon>
        <taxon>Pseudomonadota</taxon>
        <taxon>Betaproteobacteria</taxon>
        <taxon>Burkholderiales</taxon>
        <taxon>Alcaligenaceae</taxon>
        <taxon>Pusillimonas</taxon>
    </lineage>
</organism>
<gene>
    <name evidence="1" type="ORF">C7440_3107</name>
</gene>
<evidence type="ECO:0000313" key="1">
    <source>
        <dbReference type="EMBL" id="PVY60946.1"/>
    </source>
</evidence>
<dbReference type="Pfam" id="PF13711">
    <property type="entry name" value="DUF4160"/>
    <property type="match status" value="1"/>
</dbReference>
<name>A0A2U1CIV9_9BURK</name>
<dbReference type="InterPro" id="IPR025427">
    <property type="entry name" value="DUF4160"/>
</dbReference>
<dbReference type="Proteomes" id="UP000246145">
    <property type="component" value="Unassembled WGS sequence"/>
</dbReference>
<dbReference type="EMBL" id="QEKO01000005">
    <property type="protein sequence ID" value="PVY60946.1"/>
    <property type="molecule type" value="Genomic_DNA"/>
</dbReference>
<accession>A0A2U1CIV9</accession>
<dbReference type="RefSeq" id="WP_116519165.1">
    <property type="nucleotide sequence ID" value="NZ_JACCEX010000005.1"/>
</dbReference>
<keyword evidence="2" id="KW-1185">Reference proteome</keyword>
<proteinExistence type="predicted"/>
<protein>
    <submittedName>
        <fullName evidence="1">Uncharacterized protein DUF4160</fullName>
    </submittedName>
</protein>
<dbReference type="OrthoDB" id="122670at2"/>
<evidence type="ECO:0000313" key="2">
    <source>
        <dbReference type="Proteomes" id="UP000246145"/>
    </source>
</evidence>
<comment type="caution">
    <text evidence="1">The sequence shown here is derived from an EMBL/GenBank/DDBJ whole genome shotgun (WGS) entry which is preliminary data.</text>
</comment>
<dbReference type="AlphaFoldDB" id="A0A2U1CIV9"/>
<reference evidence="1 2" key="1">
    <citation type="submission" date="2018-04" db="EMBL/GenBank/DDBJ databases">
        <title>Genomic Encyclopedia of Type Strains, Phase IV (KMG-IV): sequencing the most valuable type-strain genomes for metagenomic binning, comparative biology and taxonomic classification.</title>
        <authorList>
            <person name="Goeker M."/>
        </authorList>
    </citation>
    <scope>NUCLEOTIDE SEQUENCE [LARGE SCALE GENOMIC DNA]</scope>
    <source>
        <strain evidence="1 2">DSM 10065</strain>
    </source>
</reference>